<organism evidence="1 2">
    <name type="scientific">Lactococcus nasutitermitis</name>
    <dbReference type="NCBI Taxonomy" id="1652957"/>
    <lineage>
        <taxon>Bacteria</taxon>
        <taxon>Bacillati</taxon>
        <taxon>Bacillota</taxon>
        <taxon>Bacilli</taxon>
        <taxon>Lactobacillales</taxon>
        <taxon>Streptococcaceae</taxon>
        <taxon>Lactococcus</taxon>
    </lineage>
</organism>
<gene>
    <name evidence="1" type="ORF">ACFO26_03585</name>
</gene>
<dbReference type="EMBL" id="JBHSGD010000004">
    <property type="protein sequence ID" value="MFC4651979.1"/>
    <property type="molecule type" value="Genomic_DNA"/>
</dbReference>
<reference evidence="2" key="1">
    <citation type="journal article" date="2019" name="Int. J. Syst. Evol. Microbiol.">
        <title>The Global Catalogue of Microorganisms (GCM) 10K type strain sequencing project: providing services to taxonomists for standard genome sequencing and annotation.</title>
        <authorList>
            <consortium name="The Broad Institute Genomics Platform"/>
            <consortium name="The Broad Institute Genome Sequencing Center for Infectious Disease"/>
            <person name="Wu L."/>
            <person name="Ma J."/>
        </authorList>
    </citation>
    <scope>NUCLEOTIDE SEQUENCE [LARGE SCALE GENOMIC DNA]</scope>
    <source>
        <strain evidence="2">CCUG 63287</strain>
    </source>
</reference>
<dbReference type="InterPro" id="IPR012349">
    <property type="entry name" value="Split_barrel_FMN-bd"/>
</dbReference>
<accession>A0ABV9JF49</accession>
<proteinExistence type="predicted"/>
<protein>
    <submittedName>
        <fullName evidence="1">FMN-binding protein</fullName>
    </submittedName>
</protein>
<dbReference type="RefSeq" id="WP_213533626.1">
    <property type="nucleotide sequence ID" value="NZ_BOVQ01000002.1"/>
</dbReference>
<name>A0ABV9JF49_9LACT</name>
<dbReference type="Gene3D" id="2.30.110.10">
    <property type="entry name" value="Electron Transport, Fmn-binding Protein, Chain A"/>
    <property type="match status" value="1"/>
</dbReference>
<evidence type="ECO:0000313" key="2">
    <source>
        <dbReference type="Proteomes" id="UP001595987"/>
    </source>
</evidence>
<sequence length="125" mass="14115">MLSHKFLEALEYEGAVSLTSWGEMTDPHVTGTWISRLYVTEDERVLAPAIGMYMLENDIALNDKVLMLIGVREVEGHNGYHGIGFKLTSKATLISTGKEFDMMKEKYPTLRKVLVLTPIDLEQLL</sequence>
<dbReference type="Proteomes" id="UP001595987">
    <property type="component" value="Unassembled WGS sequence"/>
</dbReference>
<comment type="caution">
    <text evidence="1">The sequence shown here is derived from an EMBL/GenBank/DDBJ whole genome shotgun (WGS) entry which is preliminary data.</text>
</comment>
<dbReference type="SUPFAM" id="SSF50475">
    <property type="entry name" value="FMN-binding split barrel"/>
    <property type="match status" value="1"/>
</dbReference>
<keyword evidence="2" id="KW-1185">Reference proteome</keyword>
<evidence type="ECO:0000313" key="1">
    <source>
        <dbReference type="EMBL" id="MFC4651979.1"/>
    </source>
</evidence>